<dbReference type="RefSeq" id="WP_129987509.1">
    <property type="nucleotide sequence ID" value="NZ_SDPU01000022.1"/>
</dbReference>
<dbReference type="Pfam" id="PF22645">
    <property type="entry name" value="GKRP_SIS_N"/>
    <property type="match status" value="1"/>
</dbReference>
<feature type="domain" description="SIS" evidence="5">
    <location>
        <begin position="361"/>
        <end position="524"/>
    </location>
</feature>
<dbReference type="CDD" id="cd24082">
    <property type="entry name" value="ASKHA_NBD_GspK-like"/>
    <property type="match status" value="1"/>
</dbReference>
<dbReference type="UniPathway" id="UPA00342"/>
<dbReference type="SUPFAM" id="SSF53697">
    <property type="entry name" value="SIS domain"/>
    <property type="match status" value="1"/>
</dbReference>
<dbReference type="InterPro" id="IPR002731">
    <property type="entry name" value="ATPase_BadF"/>
</dbReference>
<comment type="function">
    <text evidence="3">Specifically catalyzes the cleavage of the D-lactyl ether substituent of MurNAc 6-phosphate, producing GlcNAc 6-phosphate and D-lactate.</text>
</comment>
<comment type="similarity">
    <text evidence="3">Belongs to the GCKR-like family. MurNAc-6-P etherase subfamily.</text>
</comment>
<feature type="active site" evidence="3">
    <location>
        <position position="420"/>
    </location>
</feature>
<dbReference type="GO" id="GO:0016835">
    <property type="term" value="F:carbon-oxygen lyase activity"/>
    <property type="evidence" value="ECO:0007669"/>
    <property type="project" value="UniProtKB-UniRule"/>
</dbReference>
<reference evidence="6 7" key="1">
    <citation type="submission" date="2019-01" db="EMBL/GenBank/DDBJ databases">
        <title>Nocardioides guangzhouensis sp. nov., an actinobacterium isolated from soil.</title>
        <authorList>
            <person name="Fu Y."/>
            <person name="Cai Y."/>
            <person name="Lin Z."/>
            <person name="Chen P."/>
        </authorList>
    </citation>
    <scope>NUCLEOTIDE SEQUENCE [LARGE SCALE GENOMIC DNA]</scope>
    <source>
        <strain evidence="6 7">NBRC 105384</strain>
    </source>
</reference>
<dbReference type="Gene3D" id="1.10.8.1080">
    <property type="match status" value="1"/>
</dbReference>
<dbReference type="InterPro" id="IPR040190">
    <property type="entry name" value="MURQ/GCKR"/>
</dbReference>
<dbReference type="HAMAP" id="MF_00068">
    <property type="entry name" value="MurQ"/>
    <property type="match status" value="1"/>
</dbReference>
<dbReference type="PROSITE" id="PS51464">
    <property type="entry name" value="SIS"/>
    <property type="match status" value="1"/>
</dbReference>
<comment type="miscellaneous">
    <text evidence="3">A lyase-type mechanism (elimination/hydration) is suggested for the cleavage of the lactyl ether bond of MurNAc 6-phosphate, with the formation of an alpha,beta-unsaturated aldehyde intermediate with (E)-stereochemistry, followed by the syn addition of water to give product.</text>
</comment>
<dbReference type="EC" id="4.2.1.126" evidence="3"/>
<accession>A0A4Q5J3A3</accession>
<dbReference type="Gene3D" id="3.30.420.40">
    <property type="match status" value="2"/>
</dbReference>
<dbReference type="GO" id="GO:0097173">
    <property type="term" value="P:N-acetylmuramic acid catabolic process"/>
    <property type="evidence" value="ECO:0007669"/>
    <property type="project" value="UniProtKB-UniPathway"/>
</dbReference>
<dbReference type="Proteomes" id="UP000291189">
    <property type="component" value="Unassembled WGS sequence"/>
</dbReference>
<dbReference type="SUPFAM" id="SSF53067">
    <property type="entry name" value="Actin-like ATPase domain"/>
    <property type="match status" value="1"/>
</dbReference>
<dbReference type="InterPro" id="IPR043129">
    <property type="entry name" value="ATPase_NBD"/>
</dbReference>
<dbReference type="GO" id="GO:0046348">
    <property type="term" value="P:amino sugar catabolic process"/>
    <property type="evidence" value="ECO:0007669"/>
    <property type="project" value="InterPro"/>
</dbReference>
<sequence>MIVGVDLGKTGCRAVRTDSGRTAEGPGAPGLADPGGVDRAEDPVRFVLDALALDGPADVAIGAAGAEAAPGEAGELARRVAAAYPGSSVAVTSDAVTAHAGALGGSPGTVLAVGTGSVALALGADGRRRQVDGWGPWLGDDGSGAWIGREALRAVLAAREGRGPATALSAAAVARFGDLDLLPRRIHESGSVASTTGSFTPDVVALAESGDDAAALILDRAVAHWVAQVRAGADAVGDPRVAVVGGLAAVPALHDRFVSLLPGDLTLVDEPGSPLDGAVLVARSRDLPHESSVQRATPAVAAPASGNDVDALATEQVRADLHDLDTRSPDEVVGVLLDAEATVPAALAAARPALAEAVRLAGEALDRGGRLLYVGAGTPGRLAALDAAECPPTFGTSPERVVAVLAGGREADRTAVEGAEDDATAGEKDLLALDPGPADLVVGITASGRTPYVLSALEAARRAGARSVAIVNNPGSVVAAAADVAVELLTGPEVLSGSTRLKSGTAQKISLNVISTGAMVAHGKTYGAWMVDVVASNEKLRRRARRILREATGTDDATALRLLEEAGWRTKPALVALLGGVDVPAAQAALADHDDRVRPALDALRGGAS</sequence>
<dbReference type="GO" id="GO:0016803">
    <property type="term" value="F:ether hydrolase activity"/>
    <property type="evidence" value="ECO:0007669"/>
    <property type="project" value="TreeGrafter"/>
</dbReference>
<keyword evidence="1 3" id="KW-0456">Lyase</keyword>
<evidence type="ECO:0000256" key="3">
    <source>
        <dbReference type="HAMAP-Rule" id="MF_00068"/>
    </source>
</evidence>
<keyword evidence="7" id="KW-1185">Reference proteome</keyword>
<dbReference type="AlphaFoldDB" id="A0A4Q5J3A3"/>
<dbReference type="PANTHER" id="PTHR10088">
    <property type="entry name" value="GLUCOKINASE REGULATORY PROTEIN"/>
    <property type="match status" value="1"/>
</dbReference>
<evidence type="ECO:0000313" key="6">
    <source>
        <dbReference type="EMBL" id="RYU11921.1"/>
    </source>
</evidence>
<evidence type="ECO:0000313" key="7">
    <source>
        <dbReference type="Proteomes" id="UP000291189"/>
    </source>
</evidence>
<proteinExistence type="inferred from homology"/>
<dbReference type="OrthoDB" id="9813395at2"/>
<dbReference type="GO" id="GO:0009254">
    <property type="term" value="P:peptidoglycan turnover"/>
    <property type="evidence" value="ECO:0007669"/>
    <property type="project" value="TreeGrafter"/>
</dbReference>
<feature type="region of interest" description="Disordered" evidence="4">
    <location>
        <begin position="16"/>
        <end position="38"/>
    </location>
</feature>
<dbReference type="NCBIfam" id="TIGR00274">
    <property type="entry name" value="N-acetylmuramic acid 6-phosphate etherase"/>
    <property type="match status" value="1"/>
</dbReference>
<comment type="caution">
    <text evidence="6">The sequence shown here is derived from an EMBL/GenBank/DDBJ whole genome shotgun (WGS) entry which is preliminary data.</text>
</comment>
<evidence type="ECO:0000256" key="2">
    <source>
        <dbReference type="ARBA" id="ARBA00023277"/>
    </source>
</evidence>
<evidence type="ECO:0000256" key="1">
    <source>
        <dbReference type="ARBA" id="ARBA00023239"/>
    </source>
</evidence>
<dbReference type="GO" id="GO:0097367">
    <property type="term" value="F:carbohydrate derivative binding"/>
    <property type="evidence" value="ECO:0007669"/>
    <property type="project" value="InterPro"/>
</dbReference>
<dbReference type="NCBIfam" id="NF009222">
    <property type="entry name" value="PRK12570.1"/>
    <property type="match status" value="1"/>
</dbReference>
<feature type="compositionally biased region" description="Low complexity" evidence="4">
    <location>
        <begin position="23"/>
        <end position="35"/>
    </location>
</feature>
<comment type="pathway">
    <text evidence="3">Amino-sugar metabolism; N-acetylmuramate degradation.</text>
</comment>
<comment type="subunit">
    <text evidence="3">Homodimer.</text>
</comment>
<protein>
    <recommendedName>
        <fullName evidence="3">N-acetylmuramic acid 6-phosphate etherase</fullName>
        <shortName evidence="3">MurNAc-6-P etherase</shortName>
        <ecNumber evidence="3">4.2.1.126</ecNumber>
    </recommendedName>
    <alternativeName>
        <fullName evidence="3">N-acetylmuramic acid 6-phosphate hydrolase</fullName>
    </alternativeName>
    <alternativeName>
        <fullName evidence="3">N-acetylmuramic acid 6-phosphate lyase</fullName>
    </alternativeName>
</protein>
<organism evidence="6 7">
    <name type="scientific">Nocardioides iriomotensis</name>
    <dbReference type="NCBI Taxonomy" id="715784"/>
    <lineage>
        <taxon>Bacteria</taxon>
        <taxon>Bacillati</taxon>
        <taxon>Actinomycetota</taxon>
        <taxon>Actinomycetes</taxon>
        <taxon>Propionibacteriales</taxon>
        <taxon>Nocardioidaceae</taxon>
        <taxon>Nocardioides</taxon>
    </lineage>
</organism>
<dbReference type="CDD" id="cd05007">
    <property type="entry name" value="SIS_Etherase"/>
    <property type="match status" value="1"/>
</dbReference>
<evidence type="ECO:0000259" key="5">
    <source>
        <dbReference type="PROSITE" id="PS51464"/>
    </source>
</evidence>
<dbReference type="EMBL" id="SDPU01000022">
    <property type="protein sequence ID" value="RYU11921.1"/>
    <property type="molecule type" value="Genomic_DNA"/>
</dbReference>
<dbReference type="InterPro" id="IPR005488">
    <property type="entry name" value="Etherase_MurQ"/>
</dbReference>
<comment type="catalytic activity">
    <reaction evidence="3">
        <text>N-acetyl-D-muramate 6-phosphate + H2O = N-acetyl-D-glucosamine 6-phosphate + (R)-lactate</text>
        <dbReference type="Rhea" id="RHEA:26410"/>
        <dbReference type="ChEBI" id="CHEBI:15377"/>
        <dbReference type="ChEBI" id="CHEBI:16004"/>
        <dbReference type="ChEBI" id="CHEBI:57513"/>
        <dbReference type="ChEBI" id="CHEBI:58722"/>
        <dbReference type="EC" id="4.2.1.126"/>
    </reaction>
</comment>
<dbReference type="InterPro" id="IPR005486">
    <property type="entry name" value="Glucokinase_regulatory_CS"/>
</dbReference>
<dbReference type="NCBIfam" id="NF003915">
    <property type="entry name" value="PRK05441.1"/>
    <property type="match status" value="1"/>
</dbReference>
<dbReference type="InterPro" id="IPR001347">
    <property type="entry name" value="SIS_dom"/>
</dbReference>
<name>A0A4Q5J3A3_9ACTN</name>
<feature type="active site" description="Proton donor" evidence="3">
    <location>
        <position position="389"/>
    </location>
</feature>
<keyword evidence="2 3" id="KW-0119">Carbohydrate metabolism</keyword>
<dbReference type="PANTHER" id="PTHR10088:SF4">
    <property type="entry name" value="GLUCOKINASE REGULATORY PROTEIN"/>
    <property type="match status" value="1"/>
</dbReference>
<gene>
    <name evidence="3 6" type="primary">murQ</name>
    <name evidence="6" type="ORF">ETU37_11730</name>
</gene>
<evidence type="ECO:0000256" key="4">
    <source>
        <dbReference type="SAM" id="MobiDB-lite"/>
    </source>
</evidence>
<dbReference type="Gene3D" id="3.40.50.10490">
    <property type="entry name" value="Glucose-6-phosphate isomerase like protein, domain 1"/>
    <property type="match status" value="1"/>
</dbReference>
<dbReference type="InterPro" id="IPR046348">
    <property type="entry name" value="SIS_dom_sf"/>
</dbReference>
<dbReference type="Pfam" id="PF01869">
    <property type="entry name" value="BcrAD_BadFG"/>
    <property type="match status" value="1"/>
</dbReference>
<dbReference type="PROSITE" id="PS01272">
    <property type="entry name" value="GCKR"/>
    <property type="match status" value="1"/>
</dbReference>